<evidence type="ECO:0000256" key="3">
    <source>
        <dbReference type="ARBA" id="ARBA00022692"/>
    </source>
</evidence>
<sequence length="480" mass="53683">MQVDASRLKSFDDVTETGEGGDNREKNTLGKKILRVIWDSLDKSPEERHFIAKVDCWIMTYVCVAYFVKYLDQTNVVNAYVSGMKEDLTMSGNDYNYLQTMFTVGYCLGNLPSQLIMTKIRPSIWLPSLELIWSVLVMAMAGVKSVNGMYALRFFIGMLEASAYPGIITLLGNWYTPAELGKRSSIFIASSAVAQMFSGYLQAGLYHGMDGKHGLAAWQWLFIFDGIIGIPVALFGFLALPDHPGNSKARWLKPEQKAIAIGRMERVGRKPPKKLTWATLRDIFTSWPVYLFCIPFASQLLGNRIYNYFTIYLKSTGRYSVEQVNLIPTGGFGFQVVTTLIWAWLSDATGNRVLSICLAAGVALIGTIILSIYPENNHSAMLAGWILTYAQMGASALMLSWINELLSFSTEHRLVVIGVVETFGFVMNAWVILLAYNSGEAPHFSVGYYMAAMFFALEIVSILFIAFCAKKWKPHPRVES</sequence>
<dbReference type="HOGENOM" id="CLU_001265_4_2_1"/>
<organism evidence="10 11">
    <name type="scientific">Phaeoacremonium minimum (strain UCR-PA7)</name>
    <name type="common">Esca disease fungus</name>
    <name type="synonym">Togninia minima</name>
    <dbReference type="NCBI Taxonomy" id="1286976"/>
    <lineage>
        <taxon>Eukaryota</taxon>
        <taxon>Fungi</taxon>
        <taxon>Dikarya</taxon>
        <taxon>Ascomycota</taxon>
        <taxon>Pezizomycotina</taxon>
        <taxon>Sordariomycetes</taxon>
        <taxon>Sordariomycetidae</taxon>
        <taxon>Togniniales</taxon>
        <taxon>Togniniaceae</taxon>
        <taxon>Phaeoacremonium</taxon>
    </lineage>
</organism>
<feature type="region of interest" description="Disordered" evidence="7">
    <location>
        <begin position="1"/>
        <end position="25"/>
    </location>
</feature>
<comment type="subcellular location">
    <subcellularLocation>
        <location evidence="1">Membrane</location>
        <topology evidence="1">Multi-pass membrane protein</topology>
    </subcellularLocation>
</comment>
<evidence type="ECO:0000256" key="5">
    <source>
        <dbReference type="ARBA" id="ARBA00023136"/>
    </source>
</evidence>
<feature type="domain" description="Major facilitator superfamily (MFS) profile" evidence="9">
    <location>
        <begin position="58"/>
        <end position="473"/>
    </location>
</feature>
<dbReference type="EMBL" id="KB933101">
    <property type="protein sequence ID" value="EOO00210.1"/>
    <property type="molecule type" value="Genomic_DNA"/>
</dbReference>
<dbReference type="InterPro" id="IPR020846">
    <property type="entry name" value="MFS_dom"/>
</dbReference>
<dbReference type="PROSITE" id="PS50850">
    <property type="entry name" value="MFS"/>
    <property type="match status" value="1"/>
</dbReference>
<feature type="compositionally biased region" description="Basic and acidic residues" evidence="7">
    <location>
        <begin position="1"/>
        <end position="12"/>
    </location>
</feature>
<keyword evidence="4 8" id="KW-1133">Transmembrane helix</keyword>
<feature type="transmembrane region" description="Helical" evidence="8">
    <location>
        <begin position="186"/>
        <end position="205"/>
    </location>
</feature>
<evidence type="ECO:0000256" key="6">
    <source>
        <dbReference type="ARBA" id="ARBA00037968"/>
    </source>
</evidence>
<evidence type="ECO:0000256" key="2">
    <source>
        <dbReference type="ARBA" id="ARBA00022448"/>
    </source>
</evidence>
<keyword evidence="5 8" id="KW-0472">Membrane</keyword>
<feature type="transmembrane region" description="Helical" evidence="8">
    <location>
        <begin position="448"/>
        <end position="469"/>
    </location>
</feature>
<dbReference type="Pfam" id="PF07690">
    <property type="entry name" value="MFS_1"/>
    <property type="match status" value="1"/>
</dbReference>
<feature type="transmembrane region" description="Helical" evidence="8">
    <location>
        <begin position="353"/>
        <end position="373"/>
    </location>
</feature>
<evidence type="ECO:0000256" key="7">
    <source>
        <dbReference type="SAM" id="MobiDB-lite"/>
    </source>
</evidence>
<dbReference type="Proteomes" id="UP000014074">
    <property type="component" value="Unassembled WGS sequence"/>
</dbReference>
<evidence type="ECO:0000259" key="9">
    <source>
        <dbReference type="PROSITE" id="PS50850"/>
    </source>
</evidence>
<dbReference type="eggNOG" id="KOG2533">
    <property type="taxonomic scope" value="Eukaryota"/>
</dbReference>
<dbReference type="PANTHER" id="PTHR43791:SF43">
    <property type="entry name" value="MAJOR FACILITATOR SUPERFAMILY (MFS) PROFILE DOMAIN-CONTAINING PROTEIN"/>
    <property type="match status" value="1"/>
</dbReference>
<protein>
    <submittedName>
        <fullName evidence="10">Putative pantothenate protein</fullName>
    </submittedName>
</protein>
<dbReference type="InterPro" id="IPR011701">
    <property type="entry name" value="MFS"/>
</dbReference>
<evidence type="ECO:0000313" key="11">
    <source>
        <dbReference type="Proteomes" id="UP000014074"/>
    </source>
</evidence>
<dbReference type="PANTHER" id="PTHR43791">
    <property type="entry name" value="PERMEASE-RELATED"/>
    <property type="match status" value="1"/>
</dbReference>
<dbReference type="RefSeq" id="XP_007915033.1">
    <property type="nucleotide sequence ID" value="XM_007916842.1"/>
</dbReference>
<evidence type="ECO:0000256" key="8">
    <source>
        <dbReference type="SAM" id="Phobius"/>
    </source>
</evidence>
<dbReference type="GO" id="GO:0016020">
    <property type="term" value="C:membrane"/>
    <property type="evidence" value="ECO:0007669"/>
    <property type="project" value="UniProtKB-SubCell"/>
</dbReference>
<accession>R8BLQ3</accession>
<dbReference type="InterPro" id="IPR036259">
    <property type="entry name" value="MFS_trans_sf"/>
</dbReference>
<reference evidence="11" key="1">
    <citation type="journal article" date="2013" name="Genome Announc.">
        <title>Draft genome sequence of the ascomycete Phaeoacremonium aleophilum strain UCR-PA7, a causal agent of the esca disease complex in grapevines.</title>
        <authorList>
            <person name="Blanco-Ulate B."/>
            <person name="Rolshausen P."/>
            <person name="Cantu D."/>
        </authorList>
    </citation>
    <scope>NUCLEOTIDE SEQUENCE [LARGE SCALE GENOMIC DNA]</scope>
    <source>
        <strain evidence="11">UCR-PA7</strain>
    </source>
</reference>
<feature type="transmembrane region" description="Helical" evidence="8">
    <location>
        <begin position="124"/>
        <end position="143"/>
    </location>
</feature>
<dbReference type="GeneID" id="19324724"/>
<feature type="transmembrane region" description="Helical" evidence="8">
    <location>
        <begin position="217"/>
        <end position="240"/>
    </location>
</feature>
<evidence type="ECO:0000313" key="10">
    <source>
        <dbReference type="EMBL" id="EOO00210.1"/>
    </source>
</evidence>
<dbReference type="OrthoDB" id="3639251at2759"/>
<dbReference type="KEGG" id="tmn:UCRPA7_4289"/>
<dbReference type="GO" id="GO:0022857">
    <property type="term" value="F:transmembrane transporter activity"/>
    <property type="evidence" value="ECO:0007669"/>
    <property type="project" value="InterPro"/>
</dbReference>
<feature type="transmembrane region" description="Helical" evidence="8">
    <location>
        <begin position="414"/>
        <end position="436"/>
    </location>
</feature>
<dbReference type="FunFam" id="1.20.1250.20:FF:000065">
    <property type="entry name" value="Putative MFS pantothenate transporter"/>
    <property type="match status" value="1"/>
</dbReference>
<dbReference type="SUPFAM" id="SSF103473">
    <property type="entry name" value="MFS general substrate transporter"/>
    <property type="match status" value="1"/>
</dbReference>
<name>R8BLQ3_PHAM7</name>
<keyword evidence="11" id="KW-1185">Reference proteome</keyword>
<dbReference type="Gene3D" id="1.20.1250.20">
    <property type="entry name" value="MFS general substrate transporter like domains"/>
    <property type="match status" value="2"/>
</dbReference>
<feature type="transmembrane region" description="Helical" evidence="8">
    <location>
        <begin position="149"/>
        <end position="174"/>
    </location>
</feature>
<comment type="similarity">
    <text evidence="6">Belongs to the major facilitator superfamily. Allantoate permease family.</text>
</comment>
<feature type="transmembrane region" description="Helical" evidence="8">
    <location>
        <begin position="326"/>
        <end position="346"/>
    </location>
</feature>
<gene>
    <name evidence="10" type="ORF">UCRPA7_4289</name>
</gene>
<feature type="transmembrane region" description="Helical" evidence="8">
    <location>
        <begin position="379"/>
        <end position="402"/>
    </location>
</feature>
<proteinExistence type="inferred from homology"/>
<evidence type="ECO:0000256" key="4">
    <source>
        <dbReference type="ARBA" id="ARBA00022989"/>
    </source>
</evidence>
<feature type="transmembrane region" description="Helical" evidence="8">
    <location>
        <begin position="283"/>
        <end position="306"/>
    </location>
</feature>
<keyword evidence="2" id="KW-0813">Transport</keyword>
<keyword evidence="3 8" id="KW-0812">Transmembrane</keyword>
<dbReference type="AlphaFoldDB" id="R8BLQ3"/>
<evidence type="ECO:0000256" key="1">
    <source>
        <dbReference type="ARBA" id="ARBA00004141"/>
    </source>
</evidence>